<name>A0ABU3EFK7_9RHOB</name>
<keyword evidence="8" id="KW-1185">Reference proteome</keyword>
<evidence type="ECO:0000256" key="4">
    <source>
        <dbReference type="ARBA" id="ARBA00022723"/>
    </source>
</evidence>
<evidence type="ECO:0000313" key="7">
    <source>
        <dbReference type="EMBL" id="MDT1062602.1"/>
    </source>
</evidence>
<keyword evidence="6" id="KW-0464">Manganese</keyword>
<reference evidence="8" key="1">
    <citation type="submission" date="2023-07" db="EMBL/GenBank/DDBJ databases">
        <title>Characterization of two Paracoccaceae strains isolated from Phycosphere and proposal of Xinfangfangia lacusdiani sp. nov.</title>
        <authorList>
            <person name="Deng Y."/>
            <person name="Zhang Y.Q."/>
        </authorList>
    </citation>
    <scope>NUCLEOTIDE SEQUENCE [LARGE SCALE GENOMIC DNA]</scope>
    <source>
        <strain evidence="8">CPCC 101403</strain>
    </source>
</reference>
<evidence type="ECO:0000256" key="5">
    <source>
        <dbReference type="ARBA" id="ARBA00022801"/>
    </source>
</evidence>
<organism evidence="7 8">
    <name type="scientific">Paracoccus broussonetiae</name>
    <dbReference type="NCBI Taxonomy" id="3075834"/>
    <lineage>
        <taxon>Bacteria</taxon>
        <taxon>Pseudomonadati</taxon>
        <taxon>Pseudomonadota</taxon>
        <taxon>Alphaproteobacteria</taxon>
        <taxon>Rhodobacterales</taxon>
        <taxon>Paracoccaceae</taxon>
        <taxon>Paracoccus</taxon>
    </lineage>
</organism>
<dbReference type="Pfam" id="PF01546">
    <property type="entry name" value="Peptidase_M20"/>
    <property type="match status" value="1"/>
</dbReference>
<comment type="cofactor">
    <cofactor evidence="1">
        <name>Mn(2+)</name>
        <dbReference type="ChEBI" id="CHEBI:29035"/>
    </cofactor>
</comment>
<gene>
    <name evidence="7" type="ORF">RM190_12055</name>
</gene>
<keyword evidence="5 7" id="KW-0378">Hydrolase</keyword>
<protein>
    <submittedName>
        <fullName evidence="7">Zn-dependent hydrolase</fullName>
    </submittedName>
</protein>
<dbReference type="NCBIfam" id="TIGR01879">
    <property type="entry name" value="hydantase"/>
    <property type="match status" value="1"/>
</dbReference>
<evidence type="ECO:0000256" key="3">
    <source>
        <dbReference type="ARBA" id="ARBA00011738"/>
    </source>
</evidence>
<dbReference type="SUPFAM" id="SSF55031">
    <property type="entry name" value="Bacterial exopeptidase dimerisation domain"/>
    <property type="match status" value="1"/>
</dbReference>
<keyword evidence="4" id="KW-0479">Metal-binding</keyword>
<sequence>MGRPGRSIMTLLATNDRRNVFVGDEDDRILASELFDSLQAATFDGTGITREAYSARESLALDIVEDKARALGLSTERDAGANLVITLEGTEPELPFLACGSHLDSVPQGGNYDGAAGVIAGLAILAGFKAEGFRPRRSLKVFGLRGEESSRFGRAYMGSSALLGALRPEELDARDRHGATLADSMAALGIDVARVRRGEYLLDPAQVAGWIELHIEQGPVLVARDLPVGIVTGIRGNLRHRAVECRGEAGHSGAVPRWLRRDAVFATAELIGHLDRHWRTLLERGRDLVVTCGEMGTDPREHAIARIPGTTRFSFEVRSQNAETLETFYDIFRSECAMISEERGVSFEFDRRVESKPALLDAGWIARLKSAAEALGLPAEEIPSGAGHDAAVFANAGIPSAMVFVRNEHGSHNPQEAMEIDDFLAGIAVMRIAIRDALQ</sequence>
<accession>A0ABU3EFK7</accession>
<evidence type="ECO:0000256" key="1">
    <source>
        <dbReference type="ARBA" id="ARBA00001936"/>
    </source>
</evidence>
<comment type="subunit">
    <text evidence="3">Homodimer.</text>
</comment>
<dbReference type="InterPro" id="IPR036264">
    <property type="entry name" value="Bact_exopeptidase_dim_dom"/>
</dbReference>
<dbReference type="SUPFAM" id="SSF53187">
    <property type="entry name" value="Zn-dependent exopeptidases"/>
    <property type="match status" value="1"/>
</dbReference>
<dbReference type="Gene3D" id="3.40.630.10">
    <property type="entry name" value="Zn peptidases"/>
    <property type="match status" value="1"/>
</dbReference>
<dbReference type="GO" id="GO:0016787">
    <property type="term" value="F:hydrolase activity"/>
    <property type="evidence" value="ECO:0007669"/>
    <property type="project" value="UniProtKB-KW"/>
</dbReference>
<dbReference type="RefSeq" id="WP_311759700.1">
    <property type="nucleotide sequence ID" value="NZ_JAVRQI010000008.1"/>
</dbReference>
<dbReference type="Gene3D" id="3.30.70.360">
    <property type="match status" value="1"/>
</dbReference>
<evidence type="ECO:0000313" key="8">
    <source>
        <dbReference type="Proteomes" id="UP001251085"/>
    </source>
</evidence>
<comment type="similarity">
    <text evidence="2">Belongs to the peptidase M20 family.</text>
</comment>
<comment type="caution">
    <text evidence="7">The sequence shown here is derived from an EMBL/GenBank/DDBJ whole genome shotgun (WGS) entry which is preliminary data.</text>
</comment>
<dbReference type="InterPro" id="IPR002933">
    <property type="entry name" value="Peptidase_M20"/>
</dbReference>
<dbReference type="InterPro" id="IPR010158">
    <property type="entry name" value="Amidase_Cbmase"/>
</dbReference>
<dbReference type="Proteomes" id="UP001251085">
    <property type="component" value="Unassembled WGS sequence"/>
</dbReference>
<dbReference type="PANTHER" id="PTHR32494">
    <property type="entry name" value="ALLANTOATE DEIMINASE-RELATED"/>
    <property type="match status" value="1"/>
</dbReference>
<evidence type="ECO:0000256" key="6">
    <source>
        <dbReference type="ARBA" id="ARBA00023211"/>
    </source>
</evidence>
<dbReference type="PANTHER" id="PTHR32494:SF19">
    <property type="entry name" value="ALLANTOATE DEIMINASE-RELATED"/>
    <property type="match status" value="1"/>
</dbReference>
<evidence type="ECO:0000256" key="2">
    <source>
        <dbReference type="ARBA" id="ARBA00006153"/>
    </source>
</evidence>
<proteinExistence type="inferred from homology"/>
<dbReference type="PIRSF" id="PIRSF001235">
    <property type="entry name" value="Amidase_carbamoylase"/>
    <property type="match status" value="1"/>
</dbReference>
<dbReference type="EMBL" id="JAVRQI010000008">
    <property type="protein sequence ID" value="MDT1062602.1"/>
    <property type="molecule type" value="Genomic_DNA"/>
</dbReference>